<dbReference type="EMBL" id="DMAN01000421">
    <property type="protein sequence ID" value="HAE29184.1"/>
    <property type="molecule type" value="Genomic_DNA"/>
</dbReference>
<gene>
    <name evidence="2" type="ORF">DCG58_18640</name>
</gene>
<name>A0A3B9H4K8_9PROT</name>
<feature type="domain" description="Sulphotransferase Stf0" evidence="1">
    <location>
        <begin position="124"/>
        <end position="218"/>
    </location>
</feature>
<protein>
    <recommendedName>
        <fullName evidence="1">Sulphotransferase Stf0 domain-containing protein</fullName>
    </recommendedName>
</protein>
<sequence length="271" mass="31758">MTNVNPYRTFFETEGHNLGRKRLDLSDLFPENSDFRNYMIIIAGRCGSTWLGRMLQDLGFVGTPNEWFNTQGLPAYYAKRNARGLADYVKQTAKLHPVFGVQINPERLFHLEELIDFDKTFAGFATIDLRRRDFVAQAFSFARAHRSGRWHNVQGPPSEVEDQDVWKMIRYIIRNEQRIDKWYGSRKLSPLRLNYEDILTNPDAVILRILLRLSRKNELPFYSPLPQPQKRNGDGSTDTAYLDFLGRYIDRIEAIHTDRSRANGPKFIRRR</sequence>
<dbReference type="Proteomes" id="UP000259610">
    <property type="component" value="Unassembled WGS sequence"/>
</dbReference>
<evidence type="ECO:0000313" key="3">
    <source>
        <dbReference type="Proteomes" id="UP000259610"/>
    </source>
</evidence>
<organism evidence="2 3">
    <name type="scientific">Hyphomonas adhaerens</name>
    <dbReference type="NCBI Taxonomy" id="81029"/>
    <lineage>
        <taxon>Bacteria</taxon>
        <taxon>Pseudomonadati</taxon>
        <taxon>Pseudomonadota</taxon>
        <taxon>Alphaproteobacteria</taxon>
        <taxon>Hyphomonadales</taxon>
        <taxon>Hyphomonadaceae</taxon>
        <taxon>Hyphomonas</taxon>
    </lineage>
</organism>
<proteinExistence type="predicted"/>
<dbReference type="InterPro" id="IPR027417">
    <property type="entry name" value="P-loop_NTPase"/>
</dbReference>
<dbReference type="Gene3D" id="3.40.50.300">
    <property type="entry name" value="P-loop containing nucleotide triphosphate hydrolases"/>
    <property type="match status" value="1"/>
</dbReference>
<dbReference type="InterPro" id="IPR024628">
    <property type="entry name" value="Sulfotransferase_Stf0_dom"/>
</dbReference>
<dbReference type="Pfam" id="PF09037">
    <property type="entry name" value="Sulphotransf"/>
    <property type="match status" value="2"/>
</dbReference>
<reference evidence="2 3" key="1">
    <citation type="journal article" date="2018" name="Nat. Biotechnol.">
        <title>A standardized bacterial taxonomy based on genome phylogeny substantially revises the tree of life.</title>
        <authorList>
            <person name="Parks D.H."/>
            <person name="Chuvochina M."/>
            <person name="Waite D.W."/>
            <person name="Rinke C."/>
            <person name="Skarshewski A."/>
            <person name="Chaumeil P.A."/>
            <person name="Hugenholtz P."/>
        </authorList>
    </citation>
    <scope>NUCLEOTIDE SEQUENCE [LARGE SCALE GENOMIC DNA]</scope>
    <source>
        <strain evidence="2">UBA8733</strain>
    </source>
</reference>
<evidence type="ECO:0000313" key="2">
    <source>
        <dbReference type="EMBL" id="HAE29184.1"/>
    </source>
</evidence>
<dbReference type="AlphaFoldDB" id="A0A3B9H4K8"/>
<accession>A0A3B9H4K8</accession>
<dbReference type="RefSeq" id="WP_272992920.1">
    <property type="nucleotide sequence ID" value="NZ_CAJWRG010000070.1"/>
</dbReference>
<dbReference type="SUPFAM" id="SSF52540">
    <property type="entry name" value="P-loop containing nucleoside triphosphate hydrolases"/>
    <property type="match status" value="1"/>
</dbReference>
<feature type="domain" description="Sulphotransferase Stf0" evidence="1">
    <location>
        <begin position="38"/>
        <end position="79"/>
    </location>
</feature>
<comment type="caution">
    <text evidence="2">The sequence shown here is derived from an EMBL/GenBank/DDBJ whole genome shotgun (WGS) entry which is preliminary data.</text>
</comment>
<evidence type="ECO:0000259" key="1">
    <source>
        <dbReference type="Pfam" id="PF09037"/>
    </source>
</evidence>